<comment type="caution">
    <text evidence="1">The sequence shown here is derived from an EMBL/GenBank/DDBJ whole genome shotgun (WGS) entry which is preliminary data.</text>
</comment>
<evidence type="ECO:0000313" key="2">
    <source>
        <dbReference type="Proteomes" id="UP001145145"/>
    </source>
</evidence>
<evidence type="ECO:0000313" key="1">
    <source>
        <dbReference type="EMBL" id="GLG06265.1"/>
    </source>
</evidence>
<sequence>MNELSKVAQTVSHGKYVKVDKYGFLVFHYTSNSGKTKYSTQCEIDGNGQLSRMSYRYYPGQWRDSADTFVEKANQIFIFR</sequence>
<protein>
    <submittedName>
        <fullName evidence="1">Uncharacterized protein</fullName>
    </submittedName>
</protein>
<reference evidence="1 2" key="1">
    <citation type="journal article" date="2023" name="Int. J. Syst. Evol. Microbiol.">
        <title>Sellimonas catena sp. nov., isolated from human faeces.</title>
        <authorList>
            <person name="Hisatomi A."/>
            <person name="Ohkuma M."/>
            <person name="Sakamoto M."/>
        </authorList>
    </citation>
    <scope>NUCLEOTIDE SEQUENCE [LARGE SCALE GENOMIC DNA]</scope>
    <source>
        <strain evidence="1 2">12EGH17</strain>
    </source>
</reference>
<proteinExistence type="predicted"/>
<gene>
    <name evidence="1" type="ORF">Selli1_34390</name>
</gene>
<dbReference type="EMBL" id="BSBO01000059">
    <property type="protein sequence ID" value="GLG06265.1"/>
    <property type="molecule type" value="Genomic_DNA"/>
</dbReference>
<organism evidence="1 2">
    <name type="scientific">Sellimonas catena</name>
    <dbReference type="NCBI Taxonomy" id="2994035"/>
    <lineage>
        <taxon>Bacteria</taxon>
        <taxon>Bacillati</taxon>
        <taxon>Bacillota</taxon>
        <taxon>Clostridia</taxon>
        <taxon>Lachnospirales</taxon>
        <taxon>Lachnospiraceae</taxon>
        <taxon>Sellimonas</taxon>
    </lineage>
</organism>
<dbReference type="Proteomes" id="UP001145145">
    <property type="component" value="Unassembled WGS sequence"/>
</dbReference>
<dbReference type="AlphaFoldDB" id="A0A9W6FFW5"/>
<name>A0A9W6FFW5_9FIRM</name>
<accession>A0A9W6FFW5</accession>
<keyword evidence="2" id="KW-1185">Reference proteome</keyword>